<keyword evidence="3" id="KW-1185">Reference proteome</keyword>
<evidence type="ECO:0000313" key="2">
    <source>
        <dbReference type="EMBL" id="KZX14829.1"/>
    </source>
</evidence>
<feature type="domain" description="Transglutaminase-like" evidence="1">
    <location>
        <begin position="10"/>
        <end position="105"/>
    </location>
</feature>
<dbReference type="InterPro" id="IPR002931">
    <property type="entry name" value="Transglutaminase-like"/>
</dbReference>
<dbReference type="Pfam" id="PF01841">
    <property type="entry name" value="Transglut_core"/>
    <property type="match status" value="1"/>
</dbReference>
<dbReference type="Proteomes" id="UP000077245">
    <property type="component" value="Unassembled WGS sequence"/>
</dbReference>
<dbReference type="EMBL" id="LWMV01000065">
    <property type="protein sequence ID" value="KZX14829.1"/>
    <property type="molecule type" value="Genomic_DNA"/>
</dbReference>
<protein>
    <recommendedName>
        <fullName evidence="1">Transglutaminase-like domain-containing protein</fullName>
    </recommendedName>
</protein>
<dbReference type="AlphaFoldDB" id="A0A166CSX8"/>
<name>A0A166CSX8_9EURY</name>
<dbReference type="STRING" id="49547.MBCUR_03680"/>
<dbReference type="InterPro" id="IPR038765">
    <property type="entry name" value="Papain-like_cys_pep_sf"/>
</dbReference>
<dbReference type="Gene3D" id="3.10.620.30">
    <property type="match status" value="1"/>
</dbReference>
<reference evidence="2 3" key="1">
    <citation type="submission" date="2016-04" db="EMBL/GenBank/DDBJ databases">
        <title>Genome sequence of Methanobrevibacter curvatus DSM 11111.</title>
        <authorList>
            <person name="Poehlein A."/>
            <person name="Seedorf H."/>
            <person name="Daniel R."/>
        </authorList>
    </citation>
    <scope>NUCLEOTIDE SEQUENCE [LARGE SCALE GENOMIC DNA]</scope>
    <source>
        <strain evidence="2 3">DSM 11111</strain>
    </source>
</reference>
<comment type="caution">
    <text evidence="2">The sequence shown here is derived from an EMBL/GenBank/DDBJ whole genome shotgun (WGS) entry which is preliminary data.</text>
</comment>
<gene>
    <name evidence="2" type="ORF">MBCUR_03680</name>
</gene>
<organism evidence="2 3">
    <name type="scientific">Methanobrevibacter curvatus</name>
    <dbReference type="NCBI Taxonomy" id="49547"/>
    <lineage>
        <taxon>Archaea</taxon>
        <taxon>Methanobacteriati</taxon>
        <taxon>Methanobacteriota</taxon>
        <taxon>Methanomada group</taxon>
        <taxon>Methanobacteria</taxon>
        <taxon>Methanobacteriales</taxon>
        <taxon>Methanobacteriaceae</taxon>
        <taxon>Methanobrevibacter</taxon>
    </lineage>
</organism>
<evidence type="ECO:0000259" key="1">
    <source>
        <dbReference type="Pfam" id="PF01841"/>
    </source>
</evidence>
<dbReference type="PATRIC" id="fig|49547.3.peg.387"/>
<evidence type="ECO:0000313" key="3">
    <source>
        <dbReference type="Proteomes" id="UP000077245"/>
    </source>
</evidence>
<dbReference type="SUPFAM" id="SSF54001">
    <property type="entry name" value="Cysteine proteinases"/>
    <property type="match status" value="1"/>
</dbReference>
<sequence length="154" mass="17616">MRKVVVSVCKNISGEITGKKKIYEIFVWQAKNIVYQFYKNSHFKATDVYWRINEWDEDHANCVDQSILLVSFLRTAGVPSYFIHAEAGKCYADYGHVYVKAYNSNVEQIILDSTAKNVPGKPKWGGRSGAGTSHINGILYSHTCKKENHYHHRS</sequence>
<proteinExistence type="predicted"/>
<accession>A0A166CSX8</accession>